<protein>
    <recommendedName>
        <fullName evidence="5">DUF3298 domain-containing protein</fullName>
    </recommendedName>
</protein>
<name>A0A223KLJ5_9BACI</name>
<dbReference type="Gene3D" id="3.30.565.40">
    <property type="entry name" value="Fervidobacterium nodosum Rt17-B1 like"/>
    <property type="match status" value="1"/>
</dbReference>
<evidence type="ECO:0000259" key="1">
    <source>
        <dbReference type="Pfam" id="PF11738"/>
    </source>
</evidence>
<keyword evidence="4" id="KW-1185">Reference proteome</keyword>
<dbReference type="EMBL" id="CP018866">
    <property type="protein sequence ID" value="AST90332.1"/>
    <property type="molecule type" value="Genomic_DNA"/>
</dbReference>
<gene>
    <name evidence="3" type="ORF">BC6307_03125</name>
</gene>
<organism evidence="3 4">
    <name type="scientific">Sutcliffiella cohnii</name>
    <dbReference type="NCBI Taxonomy" id="33932"/>
    <lineage>
        <taxon>Bacteria</taxon>
        <taxon>Bacillati</taxon>
        <taxon>Bacillota</taxon>
        <taxon>Bacilli</taxon>
        <taxon>Bacillales</taxon>
        <taxon>Bacillaceae</taxon>
        <taxon>Sutcliffiella</taxon>
    </lineage>
</organism>
<dbReference type="AlphaFoldDB" id="A0A223KLJ5"/>
<feature type="domain" description="DUF3298" evidence="1">
    <location>
        <begin position="117"/>
        <end position="185"/>
    </location>
</feature>
<dbReference type="KEGG" id="bcoh:BC6307_03125"/>
<feature type="domain" description="Deacetylase PdaC" evidence="2">
    <location>
        <begin position="21"/>
        <end position="98"/>
    </location>
</feature>
<reference evidence="3 4" key="1">
    <citation type="submission" date="2016-12" db="EMBL/GenBank/DDBJ databases">
        <title>The whole genome sequencing and assembly of Bacillus cohnii DSM 6307T strain.</title>
        <authorList>
            <person name="Lee Y.-J."/>
            <person name="Yi H."/>
            <person name="Bahn Y.-S."/>
            <person name="Kim J.F."/>
            <person name="Lee D.-W."/>
        </authorList>
    </citation>
    <scope>NUCLEOTIDE SEQUENCE [LARGE SCALE GENOMIC DNA]</scope>
    <source>
        <strain evidence="3 4">DSM 6307</strain>
    </source>
</reference>
<dbReference type="InterPro" id="IPR037126">
    <property type="entry name" value="PdaC/RsiV-like_sf"/>
</dbReference>
<dbReference type="Pfam" id="PF13739">
    <property type="entry name" value="PdaC"/>
    <property type="match status" value="1"/>
</dbReference>
<proteinExistence type="predicted"/>
<evidence type="ECO:0000313" key="3">
    <source>
        <dbReference type="EMBL" id="AST90332.1"/>
    </source>
</evidence>
<dbReference type="Proteomes" id="UP000215224">
    <property type="component" value="Chromosome"/>
</dbReference>
<dbReference type="STRING" id="1314751.GCA_001591425_03966"/>
<dbReference type="InterPro" id="IPR021729">
    <property type="entry name" value="DUF3298"/>
</dbReference>
<dbReference type="RefSeq" id="WP_066419955.1">
    <property type="nucleotide sequence ID" value="NZ_CP018866.1"/>
</dbReference>
<evidence type="ECO:0000313" key="4">
    <source>
        <dbReference type="Proteomes" id="UP000215224"/>
    </source>
</evidence>
<accession>A0A223KLJ5</accession>
<evidence type="ECO:0000259" key="2">
    <source>
        <dbReference type="Pfam" id="PF13739"/>
    </source>
</evidence>
<evidence type="ECO:0008006" key="5">
    <source>
        <dbReference type="Google" id="ProtNLM"/>
    </source>
</evidence>
<dbReference type="Gene3D" id="3.90.640.20">
    <property type="entry name" value="Heat-shock cognate protein, ATPase"/>
    <property type="match status" value="1"/>
</dbReference>
<sequence length="207" mass="23609">MALFTPPAIVRTQVWRLSPKATIYFPIVSGLKNSQVQHFINYRLQNVIHHLLVSQGYFQNKDRAEVVSTFEVKNNQRGILSIAISNYTYIEGAAHGLTVIQSLTFNTVTGKQYSLPDLFSPNSNYVERISNEVRAQIRRREIPTLEPFENINPNQYFYIADKTIVIYFQAYELSPYVVGLPMFPINLFYLQDIAAQGGPIDILATNS</sequence>
<dbReference type="InterPro" id="IPR025303">
    <property type="entry name" value="PdaC"/>
</dbReference>
<dbReference type="Pfam" id="PF11738">
    <property type="entry name" value="DUF3298"/>
    <property type="match status" value="1"/>
</dbReference>